<evidence type="ECO:0000256" key="3">
    <source>
        <dbReference type="ARBA" id="ARBA00023163"/>
    </source>
</evidence>
<dbReference type="RefSeq" id="WP_184387960.1">
    <property type="nucleotide sequence ID" value="NZ_BAAAJD010000048.1"/>
</dbReference>
<dbReference type="InterPro" id="IPR039422">
    <property type="entry name" value="MarR/SlyA-like"/>
</dbReference>
<name>A0A7W8QHB8_9ACTN</name>
<dbReference type="SMART" id="SM00347">
    <property type="entry name" value="HTH_MARR"/>
    <property type="match status" value="1"/>
</dbReference>
<evidence type="ECO:0000313" key="6">
    <source>
        <dbReference type="Proteomes" id="UP000572635"/>
    </source>
</evidence>
<evidence type="ECO:0000256" key="1">
    <source>
        <dbReference type="ARBA" id="ARBA00023015"/>
    </source>
</evidence>
<comment type="caution">
    <text evidence="5">The sequence shown here is derived from an EMBL/GenBank/DDBJ whole genome shotgun (WGS) entry which is preliminary data.</text>
</comment>
<dbReference type="Gene3D" id="1.10.10.10">
    <property type="entry name" value="Winged helix-like DNA-binding domain superfamily/Winged helix DNA-binding domain"/>
    <property type="match status" value="1"/>
</dbReference>
<dbReference type="InterPro" id="IPR036390">
    <property type="entry name" value="WH_DNA-bd_sf"/>
</dbReference>
<evidence type="ECO:0000313" key="5">
    <source>
        <dbReference type="EMBL" id="MBB5430234.1"/>
    </source>
</evidence>
<evidence type="ECO:0000256" key="2">
    <source>
        <dbReference type="ARBA" id="ARBA00023125"/>
    </source>
</evidence>
<protein>
    <submittedName>
        <fullName evidence="5">DNA-binding MarR family transcriptional regulator</fullName>
    </submittedName>
</protein>
<feature type="domain" description="HTH marR-type" evidence="4">
    <location>
        <begin position="17"/>
        <end position="149"/>
    </location>
</feature>
<dbReference type="Pfam" id="PF12802">
    <property type="entry name" value="MarR_2"/>
    <property type="match status" value="1"/>
</dbReference>
<gene>
    <name evidence="5" type="ORF">HDA36_000318</name>
</gene>
<accession>A0A7W8QHB8</accession>
<dbReference type="PROSITE" id="PS50995">
    <property type="entry name" value="HTH_MARR_2"/>
    <property type="match status" value="1"/>
</dbReference>
<keyword evidence="1" id="KW-0805">Transcription regulation</keyword>
<evidence type="ECO:0000259" key="4">
    <source>
        <dbReference type="PROSITE" id="PS50995"/>
    </source>
</evidence>
<dbReference type="PANTHER" id="PTHR33164">
    <property type="entry name" value="TRANSCRIPTIONAL REGULATOR, MARR FAMILY"/>
    <property type="match status" value="1"/>
</dbReference>
<dbReference type="AlphaFoldDB" id="A0A7W8QHB8"/>
<keyword evidence="2 5" id="KW-0238">DNA-binding</keyword>
<keyword evidence="6" id="KW-1185">Reference proteome</keyword>
<dbReference type="PRINTS" id="PR00598">
    <property type="entry name" value="HTHMARR"/>
</dbReference>
<dbReference type="EMBL" id="JACHDB010000001">
    <property type="protein sequence ID" value="MBB5430234.1"/>
    <property type="molecule type" value="Genomic_DNA"/>
</dbReference>
<dbReference type="Proteomes" id="UP000572635">
    <property type="component" value="Unassembled WGS sequence"/>
</dbReference>
<proteinExistence type="predicted"/>
<dbReference type="PANTHER" id="PTHR33164:SF64">
    <property type="entry name" value="TRANSCRIPTIONAL REGULATOR SLYA"/>
    <property type="match status" value="1"/>
</dbReference>
<dbReference type="SUPFAM" id="SSF46785">
    <property type="entry name" value="Winged helix' DNA-binding domain"/>
    <property type="match status" value="1"/>
</dbReference>
<organism evidence="5 6">
    <name type="scientific">Nocardiopsis composta</name>
    <dbReference type="NCBI Taxonomy" id="157465"/>
    <lineage>
        <taxon>Bacteria</taxon>
        <taxon>Bacillati</taxon>
        <taxon>Actinomycetota</taxon>
        <taxon>Actinomycetes</taxon>
        <taxon>Streptosporangiales</taxon>
        <taxon>Nocardiopsidaceae</taxon>
        <taxon>Nocardiopsis</taxon>
    </lineage>
</organism>
<reference evidence="5 6" key="1">
    <citation type="submission" date="2020-08" db="EMBL/GenBank/DDBJ databases">
        <title>Sequencing the genomes of 1000 actinobacteria strains.</title>
        <authorList>
            <person name="Klenk H.-P."/>
        </authorList>
    </citation>
    <scope>NUCLEOTIDE SEQUENCE [LARGE SCALE GENOMIC DNA]</scope>
    <source>
        <strain evidence="5 6">DSM 44551</strain>
    </source>
</reference>
<dbReference type="GO" id="GO:0003700">
    <property type="term" value="F:DNA-binding transcription factor activity"/>
    <property type="evidence" value="ECO:0007669"/>
    <property type="project" value="InterPro"/>
</dbReference>
<dbReference type="GO" id="GO:0006950">
    <property type="term" value="P:response to stress"/>
    <property type="evidence" value="ECO:0007669"/>
    <property type="project" value="TreeGrafter"/>
</dbReference>
<dbReference type="InterPro" id="IPR036388">
    <property type="entry name" value="WH-like_DNA-bd_sf"/>
</dbReference>
<dbReference type="GO" id="GO:0003677">
    <property type="term" value="F:DNA binding"/>
    <property type="evidence" value="ECO:0007669"/>
    <property type="project" value="UniProtKB-KW"/>
</dbReference>
<dbReference type="InterPro" id="IPR000835">
    <property type="entry name" value="HTH_MarR-typ"/>
</dbReference>
<sequence length="179" mass="19128">MAEPGAQHDRPQTGTAPGDLGWALAVLLRRWHEAAEFVLSDLPEGSRGYHVLSAVAERDLPTQAALAAHLGIDRTVMTYVLDTLESAGLVERVPAPGDRRARRIVATEHGRSVLAGATRRVTRAQQAVLAALDDTEQDLLGDLAHRAALYVRADSPHIDPCDAIRTVLAADGLGPDAPR</sequence>
<keyword evidence="3" id="KW-0804">Transcription</keyword>